<dbReference type="InterPro" id="IPR001199">
    <property type="entry name" value="Cyt_B5-like_heme/steroid-bd"/>
</dbReference>
<dbReference type="GO" id="GO:0020037">
    <property type="term" value="F:heme binding"/>
    <property type="evidence" value="ECO:0007669"/>
    <property type="project" value="UniProtKB-UniRule"/>
</dbReference>
<evidence type="ECO:0000256" key="1">
    <source>
        <dbReference type="ARBA" id="ARBA00004370"/>
    </source>
</evidence>
<accession>A0A1R0GWK5</accession>
<keyword evidence="2 8" id="KW-0349">Heme</keyword>
<keyword evidence="6 8" id="KW-0472">Membrane</keyword>
<evidence type="ECO:0000256" key="2">
    <source>
        <dbReference type="ARBA" id="ARBA00022617"/>
    </source>
</evidence>
<keyword evidence="11" id="KW-1185">Reference proteome</keyword>
<dbReference type="InterPro" id="IPR036400">
    <property type="entry name" value="Cyt_B5-like_heme/steroid_sf"/>
</dbReference>
<evidence type="ECO:0000256" key="4">
    <source>
        <dbReference type="ARBA" id="ARBA00022723"/>
    </source>
</evidence>
<evidence type="ECO:0000256" key="6">
    <source>
        <dbReference type="ARBA" id="ARBA00023136"/>
    </source>
</evidence>
<dbReference type="Proteomes" id="UP000187455">
    <property type="component" value="Unassembled WGS sequence"/>
</dbReference>
<evidence type="ECO:0000313" key="11">
    <source>
        <dbReference type="Proteomes" id="UP000187455"/>
    </source>
</evidence>
<dbReference type="OrthoDB" id="260519at2759"/>
<keyword evidence="3 8" id="KW-0812">Transmembrane</keyword>
<protein>
    <submittedName>
        <fullName evidence="10">Cytochrome b5</fullName>
    </submittedName>
</protein>
<dbReference type="PROSITE" id="PS00191">
    <property type="entry name" value="CYTOCHROME_B5_1"/>
    <property type="match status" value="1"/>
</dbReference>
<evidence type="ECO:0000256" key="7">
    <source>
        <dbReference type="ARBA" id="ARBA00038168"/>
    </source>
</evidence>
<dbReference type="PROSITE" id="PS50255">
    <property type="entry name" value="CYTOCHROME_B5_2"/>
    <property type="match status" value="1"/>
</dbReference>
<dbReference type="InterPro" id="IPR050668">
    <property type="entry name" value="Cytochrome_b5"/>
</dbReference>
<keyword evidence="8" id="KW-1133">Transmembrane helix</keyword>
<keyword evidence="4 8" id="KW-0479">Metal-binding</keyword>
<dbReference type="SMART" id="SM01117">
    <property type="entry name" value="Cyt-b5"/>
    <property type="match status" value="1"/>
</dbReference>
<sequence length="120" mass="13269">MSKLYTADDVCIHNKRSDIWVVIHNKVYDITKFLEEHPGGEDVLLENAGLDATMNFDDIGHSDDARTLLKNFYIGDLSGAPPTKSTESHTLKQDNNPSMAQGVAVFAVALVGFAAYMYFN</sequence>
<dbReference type="Gene3D" id="3.10.120.10">
    <property type="entry name" value="Cytochrome b5-like heme/steroid binding domain"/>
    <property type="match status" value="1"/>
</dbReference>
<dbReference type="PRINTS" id="PR00363">
    <property type="entry name" value="CYTOCHROMEB5"/>
</dbReference>
<feature type="transmembrane region" description="Helical" evidence="8">
    <location>
        <begin position="99"/>
        <end position="119"/>
    </location>
</feature>
<dbReference type="SUPFAM" id="SSF55856">
    <property type="entry name" value="Cytochrome b5-like heme/steroid binding domain"/>
    <property type="match status" value="1"/>
</dbReference>
<proteinExistence type="inferred from homology"/>
<name>A0A1R0GWK5_9FUNG</name>
<dbReference type="GO" id="GO:0016020">
    <property type="term" value="C:membrane"/>
    <property type="evidence" value="ECO:0007669"/>
    <property type="project" value="UniProtKB-SubCell"/>
</dbReference>
<evidence type="ECO:0000259" key="9">
    <source>
        <dbReference type="PROSITE" id="PS50255"/>
    </source>
</evidence>
<dbReference type="STRING" id="133383.A0A1R0GWK5"/>
<dbReference type="AlphaFoldDB" id="A0A1R0GWK5"/>
<feature type="domain" description="Cytochrome b5 heme-binding" evidence="9">
    <location>
        <begin position="2"/>
        <end position="78"/>
    </location>
</feature>
<comment type="similarity">
    <text evidence="7 8">Belongs to the cytochrome b5 family.</text>
</comment>
<reference evidence="10 11" key="1">
    <citation type="journal article" date="2016" name="Mol. Biol. Evol.">
        <title>Genome-Wide Survey of Gut Fungi (Harpellales) Reveals the First Horizontally Transferred Ubiquitin Gene from a Mosquito Host.</title>
        <authorList>
            <person name="Wang Y."/>
            <person name="White M.M."/>
            <person name="Kvist S."/>
            <person name="Moncalvo J.M."/>
        </authorList>
    </citation>
    <scope>NUCLEOTIDE SEQUENCE [LARGE SCALE GENOMIC DNA]</scope>
    <source>
        <strain evidence="10 11">ALG-7-W6</strain>
    </source>
</reference>
<dbReference type="InterPro" id="IPR018506">
    <property type="entry name" value="Cyt_B5_heme-BS"/>
</dbReference>
<evidence type="ECO:0000256" key="3">
    <source>
        <dbReference type="ARBA" id="ARBA00022692"/>
    </source>
</evidence>
<evidence type="ECO:0000313" key="10">
    <source>
        <dbReference type="EMBL" id="OLY81277.1"/>
    </source>
</evidence>
<keyword evidence="5 8" id="KW-0408">Iron</keyword>
<comment type="caution">
    <text evidence="10">The sequence shown here is derived from an EMBL/GenBank/DDBJ whole genome shotgun (WGS) entry which is preliminary data.</text>
</comment>
<evidence type="ECO:0000256" key="8">
    <source>
        <dbReference type="RuleBase" id="RU362121"/>
    </source>
</evidence>
<gene>
    <name evidence="10" type="ORF">AYI68_g4617</name>
</gene>
<evidence type="ECO:0000256" key="5">
    <source>
        <dbReference type="ARBA" id="ARBA00023004"/>
    </source>
</evidence>
<dbReference type="FunFam" id="3.10.120.10:FF:000002">
    <property type="entry name" value="Cytochrome b5 type B"/>
    <property type="match status" value="1"/>
</dbReference>
<dbReference type="EMBL" id="LSSL01002615">
    <property type="protein sequence ID" value="OLY81277.1"/>
    <property type="molecule type" value="Genomic_DNA"/>
</dbReference>
<dbReference type="PANTHER" id="PTHR19359:SF14">
    <property type="entry name" value="CYTOCHROME B5 A"/>
    <property type="match status" value="1"/>
</dbReference>
<dbReference type="PANTHER" id="PTHR19359">
    <property type="entry name" value="CYTOCHROME B5"/>
    <property type="match status" value="1"/>
</dbReference>
<dbReference type="GO" id="GO:0046872">
    <property type="term" value="F:metal ion binding"/>
    <property type="evidence" value="ECO:0007669"/>
    <property type="project" value="UniProtKB-UniRule"/>
</dbReference>
<organism evidence="10 11">
    <name type="scientific">Smittium mucronatum</name>
    <dbReference type="NCBI Taxonomy" id="133383"/>
    <lineage>
        <taxon>Eukaryota</taxon>
        <taxon>Fungi</taxon>
        <taxon>Fungi incertae sedis</taxon>
        <taxon>Zoopagomycota</taxon>
        <taxon>Kickxellomycotina</taxon>
        <taxon>Harpellomycetes</taxon>
        <taxon>Harpellales</taxon>
        <taxon>Legeriomycetaceae</taxon>
        <taxon>Smittium</taxon>
    </lineage>
</organism>
<comment type="subcellular location">
    <subcellularLocation>
        <location evidence="1">Membrane</location>
    </subcellularLocation>
</comment>
<dbReference type="Pfam" id="PF00173">
    <property type="entry name" value="Cyt-b5"/>
    <property type="match status" value="1"/>
</dbReference>